<accession>A0A0F7PQZ6</accession>
<keyword evidence="5 6" id="KW-0961">Cell wall biogenesis/degradation</keyword>
<evidence type="ECO:0000256" key="5">
    <source>
        <dbReference type="ARBA" id="ARBA00023316"/>
    </source>
</evidence>
<dbReference type="UniPathway" id="UPA00219"/>
<evidence type="ECO:0000256" key="4">
    <source>
        <dbReference type="ARBA" id="ARBA00022984"/>
    </source>
</evidence>
<dbReference type="InterPro" id="IPR005490">
    <property type="entry name" value="LD_TPept_cat_dom"/>
</dbReference>
<sequence length="212" mass="23850">MLVLPSRSEKFSKKKHQQNFFKFLLILVVIAVGGYKLLFNYAKNTASQNVNSSSSSVETVVTHQASKVDWQSPSEKKPYPDVNTYPDMWIKVSTSKHRVYLMNDNKVLYTMLCSTGSKGQETPKGTFEIQAERGDHFYNAQSGEGANYWVSFKDHGIYLFHTVPVDANGNYVVSEAEQLGKSSNSHGCVRLSVADAKWFYENIKTGTKVVVE</sequence>
<dbReference type="GO" id="GO:0008360">
    <property type="term" value="P:regulation of cell shape"/>
    <property type="evidence" value="ECO:0007669"/>
    <property type="project" value="UniProtKB-UniRule"/>
</dbReference>
<proteinExistence type="predicted"/>
<protein>
    <submittedName>
        <fullName evidence="9">Cell surface protein</fullName>
    </submittedName>
</protein>
<evidence type="ECO:0000256" key="1">
    <source>
        <dbReference type="ARBA" id="ARBA00004752"/>
    </source>
</evidence>
<dbReference type="InterPro" id="IPR038063">
    <property type="entry name" value="Transpep_catalytic_dom"/>
</dbReference>
<keyword evidence="7" id="KW-0812">Transmembrane</keyword>
<gene>
    <name evidence="9" type="ORF">LsR_00129</name>
</gene>
<dbReference type="PANTHER" id="PTHR30582:SF2">
    <property type="entry name" value="L,D-TRANSPEPTIDASE YCIB-RELATED"/>
    <property type="match status" value="1"/>
</dbReference>
<dbReference type="Pfam" id="PF03734">
    <property type="entry name" value="YkuD"/>
    <property type="match status" value="1"/>
</dbReference>
<feature type="active site" description="Proton donor/acceptor" evidence="6">
    <location>
        <position position="161"/>
    </location>
</feature>
<feature type="transmembrane region" description="Helical" evidence="7">
    <location>
        <begin position="20"/>
        <end position="39"/>
    </location>
</feature>
<evidence type="ECO:0000256" key="3">
    <source>
        <dbReference type="ARBA" id="ARBA00022960"/>
    </source>
</evidence>
<name>A0A0F7PQZ6_9LACO</name>
<dbReference type="PROSITE" id="PS52029">
    <property type="entry name" value="LD_TPASE"/>
    <property type="match status" value="1"/>
</dbReference>
<evidence type="ECO:0000313" key="10">
    <source>
        <dbReference type="Proteomes" id="UP000035027"/>
    </source>
</evidence>
<comment type="pathway">
    <text evidence="1 6">Cell wall biogenesis; peptidoglycan biosynthesis.</text>
</comment>
<dbReference type="CDD" id="cd16913">
    <property type="entry name" value="YkuD_like"/>
    <property type="match status" value="1"/>
</dbReference>
<organism evidence="9 10">
    <name type="scientific">Ligilactobacillus salivarius str. Ren</name>
    <dbReference type="NCBI Taxonomy" id="1194971"/>
    <lineage>
        <taxon>Bacteria</taxon>
        <taxon>Bacillati</taxon>
        <taxon>Bacillota</taxon>
        <taxon>Bacilli</taxon>
        <taxon>Lactobacillales</taxon>
        <taxon>Lactobacillaceae</taxon>
        <taxon>Ligilactobacillus</taxon>
    </lineage>
</organism>
<evidence type="ECO:0000256" key="2">
    <source>
        <dbReference type="ARBA" id="ARBA00022679"/>
    </source>
</evidence>
<feature type="active site" description="Nucleophile" evidence="6">
    <location>
        <position position="188"/>
    </location>
</feature>
<dbReference type="GO" id="GO:0016740">
    <property type="term" value="F:transferase activity"/>
    <property type="evidence" value="ECO:0007669"/>
    <property type="project" value="UniProtKB-KW"/>
</dbReference>
<keyword evidence="7" id="KW-1133">Transmembrane helix</keyword>
<dbReference type="InterPro" id="IPR050979">
    <property type="entry name" value="LD-transpeptidase"/>
</dbReference>
<evidence type="ECO:0000259" key="8">
    <source>
        <dbReference type="PROSITE" id="PS52029"/>
    </source>
</evidence>
<dbReference type="GO" id="GO:0018104">
    <property type="term" value="P:peptidoglycan-protein cross-linking"/>
    <property type="evidence" value="ECO:0007669"/>
    <property type="project" value="TreeGrafter"/>
</dbReference>
<keyword evidence="3 6" id="KW-0133">Cell shape</keyword>
<dbReference type="PANTHER" id="PTHR30582">
    <property type="entry name" value="L,D-TRANSPEPTIDASE"/>
    <property type="match status" value="1"/>
</dbReference>
<keyword evidence="7" id="KW-0472">Membrane</keyword>
<dbReference type="Proteomes" id="UP000035027">
    <property type="component" value="Chromosome"/>
</dbReference>
<evidence type="ECO:0000256" key="6">
    <source>
        <dbReference type="PROSITE-ProRule" id="PRU01373"/>
    </source>
</evidence>
<evidence type="ECO:0000313" key="9">
    <source>
        <dbReference type="EMBL" id="AKI03682.1"/>
    </source>
</evidence>
<dbReference type="PATRIC" id="fig|1194971.3.peg.127"/>
<dbReference type="GO" id="GO:0005576">
    <property type="term" value="C:extracellular region"/>
    <property type="evidence" value="ECO:0007669"/>
    <property type="project" value="TreeGrafter"/>
</dbReference>
<feature type="domain" description="L,D-TPase catalytic" evidence="8">
    <location>
        <begin position="88"/>
        <end position="212"/>
    </location>
</feature>
<evidence type="ECO:0000256" key="7">
    <source>
        <dbReference type="SAM" id="Phobius"/>
    </source>
</evidence>
<dbReference type="AlphaFoldDB" id="A0A0F7PQZ6"/>
<dbReference type="GO" id="GO:0071972">
    <property type="term" value="F:peptidoglycan L,D-transpeptidase activity"/>
    <property type="evidence" value="ECO:0007669"/>
    <property type="project" value="TreeGrafter"/>
</dbReference>
<dbReference type="Gene3D" id="2.40.440.10">
    <property type="entry name" value="L,D-transpeptidase catalytic domain-like"/>
    <property type="match status" value="1"/>
</dbReference>
<keyword evidence="2" id="KW-0808">Transferase</keyword>
<dbReference type="GO" id="GO:0071555">
    <property type="term" value="P:cell wall organization"/>
    <property type="evidence" value="ECO:0007669"/>
    <property type="project" value="UniProtKB-UniRule"/>
</dbReference>
<dbReference type="SUPFAM" id="SSF141523">
    <property type="entry name" value="L,D-transpeptidase catalytic domain-like"/>
    <property type="match status" value="1"/>
</dbReference>
<dbReference type="EMBL" id="CP011403">
    <property type="protein sequence ID" value="AKI03682.1"/>
    <property type="molecule type" value="Genomic_DNA"/>
</dbReference>
<reference evidence="9 10" key="1">
    <citation type="submission" date="2015-05" db="EMBL/GenBank/DDBJ databases">
        <title>Complete genome sequence of Lactobacillus salivarius Ren, a probiotic strain with antitumor activity.</title>
        <authorList>
            <person name="Sun E."/>
            <person name="Zhao L."/>
            <person name="Liu S."/>
            <person name="Zhang M."/>
            <person name="Guo H."/>
            <person name="Ren F."/>
        </authorList>
    </citation>
    <scope>NUCLEOTIDE SEQUENCE [LARGE SCALE GENOMIC DNA]</scope>
    <source>
        <strain evidence="9 10">Ren</strain>
    </source>
</reference>
<keyword evidence="4 6" id="KW-0573">Peptidoglycan synthesis</keyword>